<dbReference type="InterPro" id="IPR036249">
    <property type="entry name" value="Thioredoxin-like_sf"/>
</dbReference>
<protein>
    <submittedName>
        <fullName evidence="3">Peroxiredoxin</fullName>
    </submittedName>
</protein>
<dbReference type="PANTHER" id="PTHR42852">
    <property type="entry name" value="THIOL:DISULFIDE INTERCHANGE PROTEIN DSBE"/>
    <property type="match status" value="1"/>
</dbReference>
<dbReference type="PANTHER" id="PTHR42852:SF18">
    <property type="entry name" value="CHROMOSOME UNDETERMINED SCAFFOLD_47, WHOLE GENOME SHOTGUN SEQUENCE"/>
    <property type="match status" value="1"/>
</dbReference>
<dbReference type="AlphaFoldDB" id="A0A212TDK4"/>
<name>A0A212TDK4_9BURK</name>
<dbReference type="PROSITE" id="PS51352">
    <property type="entry name" value="THIOREDOXIN_2"/>
    <property type="match status" value="1"/>
</dbReference>
<dbReference type="Proteomes" id="UP000197215">
    <property type="component" value="Unassembled WGS sequence"/>
</dbReference>
<keyword evidence="4" id="KW-1185">Reference proteome</keyword>
<dbReference type="InterPro" id="IPR050553">
    <property type="entry name" value="Thioredoxin_ResA/DsbE_sf"/>
</dbReference>
<evidence type="ECO:0000259" key="2">
    <source>
        <dbReference type="PROSITE" id="PS51352"/>
    </source>
</evidence>
<accession>A0A212TDK4</accession>
<gene>
    <name evidence="3" type="ORF">SAMN06295916_1023</name>
</gene>
<feature type="signal peptide" evidence="1">
    <location>
        <begin position="1"/>
        <end position="25"/>
    </location>
</feature>
<dbReference type="InterPro" id="IPR013740">
    <property type="entry name" value="Redoxin"/>
</dbReference>
<dbReference type="GO" id="GO:0016491">
    <property type="term" value="F:oxidoreductase activity"/>
    <property type="evidence" value="ECO:0007669"/>
    <property type="project" value="InterPro"/>
</dbReference>
<dbReference type="Pfam" id="PF08534">
    <property type="entry name" value="Redoxin"/>
    <property type="match status" value="1"/>
</dbReference>
<evidence type="ECO:0000313" key="4">
    <source>
        <dbReference type="Proteomes" id="UP000197215"/>
    </source>
</evidence>
<dbReference type="Gene3D" id="3.40.30.10">
    <property type="entry name" value="Glutaredoxin"/>
    <property type="match status" value="1"/>
</dbReference>
<keyword evidence="1" id="KW-0732">Signal</keyword>
<sequence>MNIRQFFLVVLMSVAGILVGCSSNTQQVMPTFKVSEISGKTITQDNFKGKVTIINFWATSCTTCVKEMPKLVETYDKYKSNGLEFMALAMSYDPPMYVVNFAETRKLPFIVAMDSDGSAAKSFGKIQLTPTTLVINKQGRIIKRYVGEPDWSEFYQVIEKSLAENS</sequence>
<proteinExistence type="predicted"/>
<evidence type="ECO:0000256" key="1">
    <source>
        <dbReference type="SAM" id="SignalP"/>
    </source>
</evidence>
<dbReference type="PROSITE" id="PS51257">
    <property type="entry name" value="PROKAR_LIPOPROTEIN"/>
    <property type="match status" value="1"/>
</dbReference>
<dbReference type="InterPro" id="IPR013766">
    <property type="entry name" value="Thioredoxin_domain"/>
</dbReference>
<dbReference type="EMBL" id="FYEX01000001">
    <property type="protein sequence ID" value="SNC64102.1"/>
    <property type="molecule type" value="Genomic_DNA"/>
</dbReference>
<evidence type="ECO:0000313" key="3">
    <source>
        <dbReference type="EMBL" id="SNC64102.1"/>
    </source>
</evidence>
<feature type="domain" description="Thioredoxin" evidence="2">
    <location>
        <begin position="23"/>
        <end position="163"/>
    </location>
</feature>
<feature type="chain" id="PRO_5012510397" evidence="1">
    <location>
        <begin position="26"/>
        <end position="166"/>
    </location>
</feature>
<dbReference type="SUPFAM" id="SSF52833">
    <property type="entry name" value="Thioredoxin-like"/>
    <property type="match status" value="1"/>
</dbReference>
<dbReference type="CDD" id="cd02966">
    <property type="entry name" value="TlpA_like_family"/>
    <property type="match status" value="1"/>
</dbReference>
<reference evidence="3 4" key="1">
    <citation type="submission" date="2017-06" db="EMBL/GenBank/DDBJ databases">
        <authorList>
            <person name="Kim H.J."/>
            <person name="Triplett B.A."/>
        </authorList>
    </citation>
    <scope>NUCLEOTIDE SEQUENCE [LARGE SCALE GENOMIC DNA]</scope>
    <source>
        <strain evidence="3 4">MWH-VicM1</strain>
    </source>
</reference>
<organism evidence="3 4">
    <name type="scientific">Polynucleobacter victoriensis</name>
    <dbReference type="NCBI Taxonomy" id="2049319"/>
    <lineage>
        <taxon>Bacteria</taxon>
        <taxon>Pseudomonadati</taxon>
        <taxon>Pseudomonadota</taxon>
        <taxon>Betaproteobacteria</taxon>
        <taxon>Burkholderiales</taxon>
        <taxon>Burkholderiaceae</taxon>
        <taxon>Polynucleobacter</taxon>
    </lineage>
</organism>